<protein>
    <submittedName>
        <fullName evidence="1">Uncharacterized protein</fullName>
    </submittedName>
</protein>
<dbReference type="AlphaFoldDB" id="U5DAH1"/>
<keyword evidence="2" id="KW-1185">Reference proteome</keyword>
<evidence type="ECO:0000313" key="2">
    <source>
        <dbReference type="Proteomes" id="UP000016960"/>
    </source>
</evidence>
<organism evidence="1 2">
    <name type="scientific">Rubidibacter lacunae KORDI 51-2</name>
    <dbReference type="NCBI Taxonomy" id="582515"/>
    <lineage>
        <taxon>Bacteria</taxon>
        <taxon>Bacillati</taxon>
        <taxon>Cyanobacteriota</taxon>
        <taxon>Cyanophyceae</taxon>
        <taxon>Oscillatoriophycideae</taxon>
        <taxon>Chroococcales</taxon>
        <taxon>Aphanothecaceae</taxon>
        <taxon>Rubidibacter</taxon>
    </lineage>
</organism>
<reference evidence="1 2" key="1">
    <citation type="submission" date="2013-05" db="EMBL/GenBank/DDBJ databases">
        <title>Draft genome sequence of Rubidibacter lacunae KORDI 51-2.</title>
        <authorList>
            <person name="Choi D.H."/>
            <person name="Noh J.H."/>
            <person name="Kwon K.-K."/>
            <person name="Lee J.-H."/>
            <person name="Ryu J.-Y."/>
        </authorList>
    </citation>
    <scope>NUCLEOTIDE SEQUENCE [LARGE SCALE GENOMIC DNA]</scope>
    <source>
        <strain evidence="1 2">KORDI 51-2</strain>
    </source>
</reference>
<gene>
    <name evidence="1" type="ORF">KR51_00017810</name>
</gene>
<evidence type="ECO:0000313" key="1">
    <source>
        <dbReference type="EMBL" id="ERN41563.1"/>
    </source>
</evidence>
<dbReference type="InParanoid" id="U5DAH1"/>
<sequence>MDANCLKLKRFQQLSRNPALLRRMLEPNMTIDSFFSHALSALPCMTDAIFRDKVFSKALPRCPNSRHHCKMWLWYCKMWLWQRLLAQQQTTDFAVFECASFLKYP</sequence>
<dbReference type="Proteomes" id="UP000016960">
    <property type="component" value="Unassembled WGS sequence"/>
</dbReference>
<proteinExistence type="predicted"/>
<name>U5DAH1_9CHRO</name>
<dbReference type="EMBL" id="ASSJ01000047">
    <property type="protein sequence ID" value="ERN41563.1"/>
    <property type="molecule type" value="Genomic_DNA"/>
</dbReference>
<comment type="caution">
    <text evidence="1">The sequence shown here is derived from an EMBL/GenBank/DDBJ whole genome shotgun (WGS) entry which is preliminary data.</text>
</comment>
<accession>U5DAH1</accession>